<keyword evidence="3 7" id="KW-0812">Transmembrane</keyword>
<sequence length="594" mass="66754">MTSRQVQSRTAFALGKSKTAFAFGLVGLSGLVVNQALFWVFTELASFWISIAAIVATQGSTIWNFILTDRLVYPGKDLTTRWYHRFLKSWTTNNASLILRVPLLLLLAQWMGPHWANLTTLLALFALRFWISDRFIWGSKQLVAEVTGEPVERPSKADVLIEMKSNEWGPHMALNMRSRKHAKRYFYDVHGLVAIASEVDLPELQYFAVTEFSRKPDITIRRGYVGHRRMISRVQATMSPGLFVYREHLGSIGANFRVDLDNRINVIVSPLLASSKHVVYTNVIEALLRFVLVNKGYMLLHSATVQLGDQTIMLSAQTDTGKTGTILRLLQEHPDNSGFLSDDMTIVNGKGEALCFPKPLTISSHTLRAVNTKVLTLPQRAMLAVQSRIHSKDGRQFALLLARLNIPIIAINAVTQILVPPPKFMIHRLVPTVTYLDHGVVSRIFVIGRGDPREELMPYEEAVQTLLANTEDAYGFPPFSIMERAITLRPRKLHKGKKQGIVKLRTRERAILKEFLGNMPVTRLHSPNFGWADIIHERVLNPAPSAPEPGVPTTRTFEPKVRIVRDNEGADQPDLPAPALERPKPALERPGART</sequence>
<feature type="compositionally biased region" description="Basic and acidic residues" evidence="6">
    <location>
        <begin position="557"/>
        <end position="568"/>
    </location>
</feature>
<feature type="domain" description="GtrA/DPMS transmembrane" evidence="8">
    <location>
        <begin position="23"/>
        <end position="137"/>
    </location>
</feature>
<keyword evidence="5 7" id="KW-0472">Membrane</keyword>
<dbReference type="AlphaFoldDB" id="A0A6J4N0Q7"/>
<feature type="region of interest" description="Disordered" evidence="6">
    <location>
        <begin position="543"/>
        <end position="594"/>
    </location>
</feature>
<comment type="subcellular location">
    <subcellularLocation>
        <location evidence="1">Membrane</location>
        <topology evidence="1">Multi-pass membrane protein</topology>
    </subcellularLocation>
</comment>
<feature type="transmembrane region" description="Helical" evidence="7">
    <location>
        <begin position="47"/>
        <end position="66"/>
    </location>
</feature>
<evidence type="ECO:0000256" key="6">
    <source>
        <dbReference type="SAM" id="MobiDB-lite"/>
    </source>
</evidence>
<feature type="transmembrane region" description="Helical" evidence="7">
    <location>
        <begin position="87"/>
        <end position="108"/>
    </location>
</feature>
<dbReference type="GO" id="GO:0000271">
    <property type="term" value="P:polysaccharide biosynthetic process"/>
    <property type="evidence" value="ECO:0007669"/>
    <property type="project" value="InterPro"/>
</dbReference>
<reference evidence="9" key="1">
    <citation type="submission" date="2020-02" db="EMBL/GenBank/DDBJ databases">
        <authorList>
            <person name="Meier V. D."/>
        </authorList>
    </citation>
    <scope>NUCLEOTIDE SEQUENCE</scope>
    <source>
        <strain evidence="9">AVDCRST_MAG75</strain>
    </source>
</reference>
<evidence type="ECO:0000259" key="8">
    <source>
        <dbReference type="Pfam" id="PF04138"/>
    </source>
</evidence>
<dbReference type="EMBL" id="CADCUO010000016">
    <property type="protein sequence ID" value="CAA9373011.1"/>
    <property type="molecule type" value="Genomic_DNA"/>
</dbReference>
<name>A0A6J4N0Q7_9ACTN</name>
<evidence type="ECO:0000256" key="4">
    <source>
        <dbReference type="ARBA" id="ARBA00022989"/>
    </source>
</evidence>
<dbReference type="Pfam" id="PF04138">
    <property type="entry name" value="GtrA_DPMS_TM"/>
    <property type="match status" value="1"/>
</dbReference>
<feature type="transmembrane region" description="Helical" evidence="7">
    <location>
        <begin position="114"/>
        <end position="131"/>
    </location>
</feature>
<gene>
    <name evidence="9" type="ORF">AVDCRST_MAG75-248</name>
</gene>
<dbReference type="GO" id="GO:0005886">
    <property type="term" value="C:plasma membrane"/>
    <property type="evidence" value="ECO:0007669"/>
    <property type="project" value="TreeGrafter"/>
</dbReference>
<protein>
    <recommendedName>
        <fullName evidence="8">GtrA/DPMS transmembrane domain-containing protein</fullName>
    </recommendedName>
</protein>
<dbReference type="InterPro" id="IPR051401">
    <property type="entry name" value="GtrA_CellWall_Glycosyl"/>
</dbReference>
<dbReference type="InterPro" id="IPR007267">
    <property type="entry name" value="GtrA_DPMS_TM"/>
</dbReference>
<dbReference type="PANTHER" id="PTHR38459">
    <property type="entry name" value="PROPHAGE BACTOPRENOL-LINKED GLUCOSE TRANSLOCASE HOMOLOG"/>
    <property type="match status" value="1"/>
</dbReference>
<feature type="transmembrane region" description="Helical" evidence="7">
    <location>
        <begin position="397"/>
        <end position="419"/>
    </location>
</feature>
<organism evidence="9">
    <name type="scientific">uncultured Propionibacteriaceae bacterium</name>
    <dbReference type="NCBI Taxonomy" id="257457"/>
    <lineage>
        <taxon>Bacteria</taxon>
        <taxon>Bacillati</taxon>
        <taxon>Actinomycetota</taxon>
        <taxon>Actinomycetes</taxon>
        <taxon>Propionibacteriales</taxon>
        <taxon>Propionibacteriaceae</taxon>
        <taxon>environmental samples</taxon>
    </lineage>
</organism>
<evidence type="ECO:0000256" key="1">
    <source>
        <dbReference type="ARBA" id="ARBA00004141"/>
    </source>
</evidence>
<proteinExistence type="inferred from homology"/>
<dbReference type="PANTHER" id="PTHR38459:SF1">
    <property type="entry name" value="PROPHAGE BACTOPRENOL-LINKED GLUCOSE TRANSLOCASE HOMOLOG"/>
    <property type="match status" value="1"/>
</dbReference>
<evidence type="ECO:0000313" key="9">
    <source>
        <dbReference type="EMBL" id="CAA9373011.1"/>
    </source>
</evidence>
<evidence type="ECO:0000256" key="3">
    <source>
        <dbReference type="ARBA" id="ARBA00022692"/>
    </source>
</evidence>
<evidence type="ECO:0000256" key="7">
    <source>
        <dbReference type="SAM" id="Phobius"/>
    </source>
</evidence>
<keyword evidence="4 7" id="KW-1133">Transmembrane helix</keyword>
<evidence type="ECO:0000256" key="5">
    <source>
        <dbReference type="ARBA" id="ARBA00023136"/>
    </source>
</evidence>
<feature type="compositionally biased region" description="Basic and acidic residues" evidence="6">
    <location>
        <begin position="581"/>
        <end position="594"/>
    </location>
</feature>
<evidence type="ECO:0000256" key="2">
    <source>
        <dbReference type="ARBA" id="ARBA00009399"/>
    </source>
</evidence>
<feature type="transmembrane region" description="Helical" evidence="7">
    <location>
        <begin position="20"/>
        <end position="41"/>
    </location>
</feature>
<comment type="similarity">
    <text evidence="2">Belongs to the GtrA family.</text>
</comment>
<accession>A0A6J4N0Q7</accession>